<feature type="coiled-coil region" evidence="5">
    <location>
        <begin position="127"/>
        <end position="154"/>
    </location>
</feature>
<keyword evidence="8" id="KW-1185">Reference proteome</keyword>
<dbReference type="InterPro" id="IPR000938">
    <property type="entry name" value="CAP-Gly_domain"/>
</dbReference>
<dbReference type="Gene3D" id="2.30.30.190">
    <property type="entry name" value="CAP Gly-rich-like domain"/>
    <property type="match status" value="1"/>
</dbReference>
<dbReference type="Gene3D" id="3.10.20.90">
    <property type="entry name" value="Phosphatidylinositol 3-kinase Catalytic Subunit, Chain A, domain 1"/>
    <property type="match status" value="1"/>
</dbReference>
<dbReference type="PANTHER" id="PTHR18916">
    <property type="entry name" value="DYNACTIN 1-RELATED MICROTUBULE-BINDING"/>
    <property type="match status" value="1"/>
</dbReference>
<accession>A0ABD2ND16</accession>
<dbReference type="InterPro" id="IPR029071">
    <property type="entry name" value="Ubiquitin-like_domsf"/>
</dbReference>
<dbReference type="InterPro" id="IPR036859">
    <property type="entry name" value="CAP-Gly_dom_sf"/>
</dbReference>
<comment type="caution">
    <text evidence="7">The sequence shown here is derived from an EMBL/GenBank/DDBJ whole genome shotgun (WGS) entry which is preliminary data.</text>
</comment>
<evidence type="ECO:0000256" key="5">
    <source>
        <dbReference type="SAM" id="Coils"/>
    </source>
</evidence>
<dbReference type="SUPFAM" id="SSF74924">
    <property type="entry name" value="Cap-Gly domain"/>
    <property type="match status" value="1"/>
</dbReference>
<feature type="domain" description="CAP-Gly" evidence="6">
    <location>
        <begin position="179"/>
        <end position="221"/>
    </location>
</feature>
<proteinExistence type="inferred from homology"/>
<gene>
    <name evidence="7" type="ORF">HHI36_012020</name>
</gene>
<evidence type="ECO:0000256" key="2">
    <source>
        <dbReference type="ARBA" id="ARBA00022490"/>
    </source>
</evidence>
<dbReference type="Pfam" id="PF01302">
    <property type="entry name" value="CAP_GLY"/>
    <property type="match status" value="1"/>
</dbReference>
<organism evidence="7 8">
    <name type="scientific">Cryptolaemus montrouzieri</name>
    <dbReference type="NCBI Taxonomy" id="559131"/>
    <lineage>
        <taxon>Eukaryota</taxon>
        <taxon>Metazoa</taxon>
        <taxon>Ecdysozoa</taxon>
        <taxon>Arthropoda</taxon>
        <taxon>Hexapoda</taxon>
        <taxon>Insecta</taxon>
        <taxon>Pterygota</taxon>
        <taxon>Neoptera</taxon>
        <taxon>Endopterygota</taxon>
        <taxon>Coleoptera</taxon>
        <taxon>Polyphaga</taxon>
        <taxon>Cucujiformia</taxon>
        <taxon>Coccinelloidea</taxon>
        <taxon>Coccinellidae</taxon>
        <taxon>Scymninae</taxon>
        <taxon>Scymnini</taxon>
        <taxon>Cryptolaemus</taxon>
    </lineage>
</organism>
<name>A0ABD2ND16_9CUCU</name>
<dbReference type="SUPFAM" id="SSF54236">
    <property type="entry name" value="Ubiquitin-like"/>
    <property type="match status" value="1"/>
</dbReference>
<reference evidence="7 8" key="1">
    <citation type="journal article" date="2021" name="BMC Biol.">
        <title>Horizontally acquired antibacterial genes associated with adaptive radiation of ladybird beetles.</title>
        <authorList>
            <person name="Li H.S."/>
            <person name="Tang X.F."/>
            <person name="Huang Y.H."/>
            <person name="Xu Z.Y."/>
            <person name="Chen M.L."/>
            <person name="Du X.Y."/>
            <person name="Qiu B.Y."/>
            <person name="Chen P.T."/>
            <person name="Zhang W."/>
            <person name="Slipinski A."/>
            <person name="Escalona H.E."/>
            <person name="Waterhouse R.M."/>
            <person name="Zwick A."/>
            <person name="Pang H."/>
        </authorList>
    </citation>
    <scope>NUCLEOTIDE SEQUENCE [LARGE SCALE GENOMIC DNA]</scope>
    <source>
        <strain evidence="7">SYSU2018</strain>
    </source>
</reference>
<dbReference type="InterPro" id="IPR000626">
    <property type="entry name" value="Ubiquitin-like_dom"/>
</dbReference>
<dbReference type="Proteomes" id="UP001516400">
    <property type="component" value="Unassembled WGS sequence"/>
</dbReference>
<keyword evidence="3" id="KW-0143">Chaperone</keyword>
<keyword evidence="5" id="KW-0175">Coiled coil</keyword>
<dbReference type="AlphaFoldDB" id="A0ABD2ND16"/>
<evidence type="ECO:0000256" key="4">
    <source>
        <dbReference type="ARBA" id="ARBA00025779"/>
    </source>
</evidence>
<dbReference type="EMBL" id="JABFTP020000103">
    <property type="protein sequence ID" value="KAL3276648.1"/>
    <property type="molecule type" value="Genomic_DNA"/>
</dbReference>
<dbReference type="GO" id="GO:0005829">
    <property type="term" value="C:cytosol"/>
    <property type="evidence" value="ECO:0007669"/>
    <property type="project" value="UniProtKB-ARBA"/>
</dbReference>
<keyword evidence="2" id="KW-0963">Cytoplasm</keyword>
<dbReference type="FunFam" id="2.30.30.190:FF:000013">
    <property type="entry name" value="Tubulin-folding cofactor B"/>
    <property type="match status" value="1"/>
</dbReference>
<evidence type="ECO:0000259" key="6">
    <source>
        <dbReference type="PROSITE" id="PS50245"/>
    </source>
</evidence>
<evidence type="ECO:0000313" key="7">
    <source>
        <dbReference type="EMBL" id="KAL3276648.1"/>
    </source>
</evidence>
<evidence type="ECO:0000313" key="8">
    <source>
        <dbReference type="Proteomes" id="UP001516400"/>
    </source>
</evidence>
<evidence type="ECO:0000256" key="1">
    <source>
        <dbReference type="ARBA" id="ARBA00004496"/>
    </source>
</evidence>
<dbReference type="Pfam" id="PF14560">
    <property type="entry name" value="Ubiquitin_2"/>
    <property type="match status" value="1"/>
</dbReference>
<dbReference type="SMART" id="SM01052">
    <property type="entry name" value="CAP_GLY"/>
    <property type="match status" value="1"/>
</dbReference>
<dbReference type="PROSITE" id="PS50245">
    <property type="entry name" value="CAP_GLY_2"/>
    <property type="match status" value="1"/>
</dbReference>
<dbReference type="CDD" id="cd01789">
    <property type="entry name" value="Ubl_TBCB"/>
    <property type="match status" value="1"/>
</dbReference>
<dbReference type="InterPro" id="IPR045172">
    <property type="entry name" value="TBCB_Ubl"/>
</dbReference>
<dbReference type="PANTHER" id="PTHR18916:SF85">
    <property type="entry name" value="TUBULIN-FOLDING COFACTOR B"/>
    <property type="match status" value="1"/>
</dbReference>
<dbReference type="PROSITE" id="PS00845">
    <property type="entry name" value="CAP_GLY_1"/>
    <property type="match status" value="1"/>
</dbReference>
<comment type="similarity">
    <text evidence="4">Belongs to the TBCB family.</text>
</comment>
<evidence type="ECO:0000256" key="3">
    <source>
        <dbReference type="ARBA" id="ARBA00023186"/>
    </source>
</evidence>
<sequence>MGDFKVITSDFLTLQISTSKNDISFAEKRFPKDITVSDLKAKLELITGGNCSTMQLEAYDKDNRLVCPLADDKKLIGSYPIDSGMRLHIIDKFLLKNELDSGDVEKFELSQEEYSKKSDSVRAFLQKNKLGQYNDDFRKKKEKLEAEEKDLVEKINVGSRCKVTIQNSSPRLGTIKYKGTVETLQGYWIGVHYDEPLGKHNGSFKGKQYFECPDKYGAFVKPNVVTVGDFLRKIMI</sequence>
<protein>
    <recommendedName>
        <fullName evidence="6">CAP-Gly domain-containing protein</fullName>
    </recommendedName>
</protein>
<comment type="subcellular location">
    <subcellularLocation>
        <location evidence="1">Cytoplasm</location>
    </subcellularLocation>
</comment>